<dbReference type="Gene3D" id="3.30.40.10">
    <property type="entry name" value="Zinc/RING finger domain, C3HC4 (zinc finger)"/>
    <property type="match status" value="1"/>
</dbReference>
<keyword evidence="7" id="KW-1185">Reference proteome</keyword>
<dbReference type="OrthoDB" id="361102at2759"/>
<evidence type="ECO:0000313" key="7">
    <source>
        <dbReference type="Proteomes" id="UP000278143"/>
    </source>
</evidence>
<dbReference type="PANTHER" id="PTHR13097:SF7">
    <property type="entry name" value="GENERAL TRANSCRIPTION FACTOR IIE SUBUNIT 1"/>
    <property type="match status" value="1"/>
</dbReference>
<evidence type="ECO:0000256" key="1">
    <source>
        <dbReference type="ARBA" id="ARBA00008947"/>
    </source>
</evidence>
<dbReference type="AlphaFoldDB" id="A0A4P9Z5M0"/>
<comment type="similarity">
    <text evidence="1">Belongs to the TFIIE alpha subunit family.</text>
</comment>
<protein>
    <recommendedName>
        <fullName evidence="5">HTH TFE/IIEalpha-type domain-containing protein</fullName>
    </recommendedName>
</protein>
<dbReference type="InterPro" id="IPR002853">
    <property type="entry name" value="TFIIE_asu"/>
</dbReference>
<evidence type="ECO:0000313" key="6">
    <source>
        <dbReference type="EMBL" id="RKP27934.1"/>
    </source>
</evidence>
<dbReference type="InterPro" id="IPR024550">
    <property type="entry name" value="TFIIEa/SarR/Rpc3_HTH_dom"/>
</dbReference>
<feature type="compositionally biased region" description="Acidic residues" evidence="4">
    <location>
        <begin position="345"/>
        <end position="362"/>
    </location>
</feature>
<evidence type="ECO:0000256" key="2">
    <source>
        <dbReference type="ARBA" id="ARBA00023015"/>
    </source>
</evidence>
<dbReference type="SMART" id="SM00531">
    <property type="entry name" value="TFIIE"/>
    <property type="match status" value="1"/>
</dbReference>
<dbReference type="InterPro" id="IPR013083">
    <property type="entry name" value="Znf_RING/FYVE/PHD"/>
</dbReference>
<dbReference type="InterPro" id="IPR039997">
    <property type="entry name" value="TFE"/>
</dbReference>
<dbReference type="PANTHER" id="PTHR13097">
    <property type="entry name" value="TRANSCRIPTION INITIATION FACTOR IIE, ALPHA SUBUNIT"/>
    <property type="match status" value="1"/>
</dbReference>
<evidence type="ECO:0000259" key="5">
    <source>
        <dbReference type="PROSITE" id="PS51344"/>
    </source>
</evidence>
<evidence type="ECO:0000256" key="3">
    <source>
        <dbReference type="ARBA" id="ARBA00023163"/>
    </source>
</evidence>
<dbReference type="Proteomes" id="UP000278143">
    <property type="component" value="Unassembled WGS sequence"/>
</dbReference>
<dbReference type="InterPro" id="IPR017919">
    <property type="entry name" value="TFIIE/TFIIEa_HTH"/>
</dbReference>
<dbReference type="InterPro" id="IPR036390">
    <property type="entry name" value="WH_DNA-bd_sf"/>
</dbReference>
<gene>
    <name evidence="6" type="ORF">SYNPS1DRAFT_26445</name>
</gene>
<dbReference type="SUPFAM" id="SSF57783">
    <property type="entry name" value="Zinc beta-ribbon"/>
    <property type="match status" value="1"/>
</dbReference>
<proteinExistence type="inferred from homology"/>
<evidence type="ECO:0000256" key="4">
    <source>
        <dbReference type="SAM" id="MobiDB-lite"/>
    </source>
</evidence>
<dbReference type="GO" id="GO:0005673">
    <property type="term" value="C:transcription factor TFIIE complex"/>
    <property type="evidence" value="ECO:0007669"/>
    <property type="project" value="TreeGrafter"/>
</dbReference>
<organism evidence="6 7">
    <name type="scientific">Syncephalis pseudoplumigaleata</name>
    <dbReference type="NCBI Taxonomy" id="1712513"/>
    <lineage>
        <taxon>Eukaryota</taxon>
        <taxon>Fungi</taxon>
        <taxon>Fungi incertae sedis</taxon>
        <taxon>Zoopagomycota</taxon>
        <taxon>Zoopagomycotina</taxon>
        <taxon>Zoopagomycetes</taxon>
        <taxon>Zoopagales</taxon>
        <taxon>Piptocephalidaceae</taxon>
        <taxon>Syncephalis</taxon>
    </lineage>
</organism>
<reference evidence="7" key="1">
    <citation type="journal article" date="2018" name="Nat. Microbiol.">
        <title>Leveraging single-cell genomics to expand the fungal tree of life.</title>
        <authorList>
            <person name="Ahrendt S.R."/>
            <person name="Quandt C.A."/>
            <person name="Ciobanu D."/>
            <person name="Clum A."/>
            <person name="Salamov A."/>
            <person name="Andreopoulos B."/>
            <person name="Cheng J.F."/>
            <person name="Woyke T."/>
            <person name="Pelin A."/>
            <person name="Henrissat B."/>
            <person name="Reynolds N.K."/>
            <person name="Benny G.L."/>
            <person name="Smith M.E."/>
            <person name="James T.Y."/>
            <person name="Grigoriev I.V."/>
        </authorList>
    </citation>
    <scope>NUCLEOTIDE SEQUENCE [LARGE SCALE GENOMIC DNA]</scope>
    <source>
        <strain evidence="7">Benny S71-1</strain>
    </source>
</reference>
<dbReference type="SUPFAM" id="SSF46785">
    <property type="entry name" value="Winged helix' DNA-binding domain"/>
    <property type="match status" value="1"/>
</dbReference>
<dbReference type="Pfam" id="PF02002">
    <property type="entry name" value="TFIIE_alpha"/>
    <property type="match status" value="1"/>
</dbReference>
<feature type="domain" description="HTH TFE/IIEalpha-type" evidence="5">
    <location>
        <begin position="19"/>
        <end position="110"/>
    </location>
</feature>
<keyword evidence="3" id="KW-0804">Transcription</keyword>
<feature type="compositionally biased region" description="Acidic residues" evidence="4">
    <location>
        <begin position="408"/>
        <end position="421"/>
    </location>
</feature>
<name>A0A4P9Z5M0_9FUNG</name>
<feature type="compositionally biased region" description="Basic and acidic residues" evidence="4">
    <location>
        <begin position="373"/>
        <end position="383"/>
    </location>
</feature>
<dbReference type="GO" id="GO:0006367">
    <property type="term" value="P:transcription initiation at RNA polymerase II promoter"/>
    <property type="evidence" value="ECO:0007669"/>
    <property type="project" value="InterPro"/>
</dbReference>
<dbReference type="EMBL" id="KZ989134">
    <property type="protein sequence ID" value="RKP27934.1"/>
    <property type="molecule type" value="Genomic_DNA"/>
</dbReference>
<feature type="region of interest" description="Disordered" evidence="4">
    <location>
        <begin position="342"/>
        <end position="421"/>
    </location>
</feature>
<keyword evidence="2" id="KW-0805">Transcription regulation</keyword>
<dbReference type="PROSITE" id="PS51344">
    <property type="entry name" value="HTH_TFE_IIE"/>
    <property type="match status" value="1"/>
</dbReference>
<sequence length="421" mass="47560">MASHMVAPKQLTPAEKQVLRTLVSRVARAFYDPKWTVILDALCRVETYRDEQLSKVTKLSSSNVHKICAKLRDEYLIRSAFRYDTKKVEGLSIRRTYYMIDYKRFVDVVKWRIYEMRKRVLADLRGADAAAAATAAASHAQEQENKGYACPSCRRVFDALDACKNVDPHTCQFMCDQCNVPLEENDNSERLRKANDKLARLTEQTQPIIDLLKQTDSMVLPAYTPEMEQRVTRLAEEAEMRESGVEGGEIAVSKDKEGQNEEEIVVFFQDDNPHEKAMEQEKKRTVTGKAIGNDATAPKHTATAAYADTGSDINSETTADGHAMDHDAYYEQYYAQLHGNGYVEGVDDVGDDDDEDDDDAFVEVEPATTTTDEMARKRIRVEEEEKEDGQHHKHDTTSEVVEDAAVAGDDDDDDDDFEVVT</sequence>
<accession>A0A4P9Z5M0</accession>